<evidence type="ECO:0000313" key="7">
    <source>
        <dbReference type="Proteomes" id="UP000222824"/>
    </source>
</evidence>
<gene>
    <name evidence="6" type="ORF">DJ69_02350</name>
</gene>
<keyword evidence="2" id="KW-0479">Metal-binding</keyword>
<dbReference type="PANTHER" id="PTHR13794:SF58">
    <property type="entry name" value="MITOCHONDRIAL ENOLASE SUPERFAMILY MEMBER 1"/>
    <property type="match status" value="1"/>
</dbReference>
<feature type="domain" description="Mandelate racemase/muconate lactonizing enzyme N-terminal" evidence="4">
    <location>
        <begin position="32"/>
        <end position="135"/>
    </location>
</feature>
<dbReference type="PANTHER" id="PTHR13794">
    <property type="entry name" value="ENOLASE SUPERFAMILY, MANDELATE RACEMASE"/>
    <property type="match status" value="1"/>
</dbReference>
<dbReference type="CDD" id="cd03316">
    <property type="entry name" value="MR_like"/>
    <property type="match status" value="1"/>
</dbReference>
<evidence type="ECO:0000259" key="5">
    <source>
        <dbReference type="Pfam" id="PF13378"/>
    </source>
</evidence>
<protein>
    <submittedName>
        <fullName evidence="6">Mandelate racemase</fullName>
    </submittedName>
</protein>
<dbReference type="Proteomes" id="UP000222824">
    <property type="component" value="Unassembled WGS sequence"/>
</dbReference>
<organism evidence="6 7">
    <name type="scientific">Halorubrum persicum</name>
    <dbReference type="NCBI Taxonomy" id="1383844"/>
    <lineage>
        <taxon>Archaea</taxon>
        <taxon>Methanobacteriati</taxon>
        <taxon>Methanobacteriota</taxon>
        <taxon>Stenosarchaea group</taxon>
        <taxon>Halobacteria</taxon>
        <taxon>Halobacteriales</taxon>
        <taxon>Haloferacaceae</taxon>
        <taxon>Halorubrum</taxon>
    </lineage>
</organism>
<feature type="domain" description="Enolase C-terminal" evidence="5">
    <location>
        <begin position="165"/>
        <end position="395"/>
    </location>
</feature>
<name>A0A2G1WMK3_9EURY</name>
<keyword evidence="3" id="KW-0460">Magnesium</keyword>
<dbReference type="RefSeq" id="WP_099254145.1">
    <property type="nucleotide sequence ID" value="NZ_NHOA01000016.1"/>
</dbReference>
<dbReference type="InterPro" id="IPR046945">
    <property type="entry name" value="RHMD-like"/>
</dbReference>
<dbReference type="SUPFAM" id="SSF54826">
    <property type="entry name" value="Enolase N-terminal domain-like"/>
    <property type="match status" value="1"/>
</dbReference>
<dbReference type="InterPro" id="IPR013341">
    <property type="entry name" value="Mandelate_racemase_N_dom"/>
</dbReference>
<evidence type="ECO:0000256" key="3">
    <source>
        <dbReference type="ARBA" id="ARBA00022842"/>
    </source>
</evidence>
<dbReference type="InterPro" id="IPR029065">
    <property type="entry name" value="Enolase_C-like"/>
</dbReference>
<dbReference type="Pfam" id="PF02746">
    <property type="entry name" value="MR_MLE_N"/>
    <property type="match status" value="1"/>
</dbReference>
<dbReference type="GO" id="GO:0016052">
    <property type="term" value="P:carbohydrate catabolic process"/>
    <property type="evidence" value="ECO:0007669"/>
    <property type="project" value="TreeGrafter"/>
</dbReference>
<proteinExistence type="predicted"/>
<evidence type="ECO:0000259" key="4">
    <source>
        <dbReference type="Pfam" id="PF02746"/>
    </source>
</evidence>
<dbReference type="Gene3D" id="3.30.390.10">
    <property type="entry name" value="Enolase-like, N-terminal domain"/>
    <property type="match status" value="1"/>
</dbReference>
<comment type="cofactor">
    <cofactor evidence="1">
        <name>Mg(2+)</name>
        <dbReference type="ChEBI" id="CHEBI:18420"/>
    </cofactor>
</comment>
<comment type="caution">
    <text evidence="6">The sequence shown here is derived from an EMBL/GenBank/DDBJ whole genome shotgun (WGS) entry which is preliminary data.</text>
</comment>
<keyword evidence="7" id="KW-1185">Reference proteome</keyword>
<evidence type="ECO:0000313" key="6">
    <source>
        <dbReference type="EMBL" id="PHQ40175.1"/>
    </source>
</evidence>
<dbReference type="GO" id="GO:0000287">
    <property type="term" value="F:magnesium ion binding"/>
    <property type="evidence" value="ECO:0007669"/>
    <property type="project" value="TreeGrafter"/>
</dbReference>
<sequence>MHITEIQAFALSSPIDPPQERHFHGGTRRLLKRDVVLVVVETASGLRGAATAGATSSSMREYFEGDSQGTFADVLENEVADALEGAVVEDIIDAHELIEETSLSDRLITKAISSINVALYDIRGKELGTPVYELLHDQYEDPPEPTTELPLYASSGMYMDPEGFAEQACLVEEAGFFGYKYRPGIGPDADRQTIDLVSDALNKTEMMLDSHTWWKLEDSYEEDTVDAIVTYAHENGAYWVEEPVAPDNYSGYTRLAETGAALAGGESEQSPEGLLSLGKTGAVDFLQGDVRHHRGFTGCQRAVEFCRGRDIKFVPHNFGTWLGLLANAHLVAAAPEVSLVEYPIFENDPLVDASGDPGMYQFDLAFDLVKGQPSMQNGQLTVPDDPGLGVEIDLDVVEEYPFIEGPWTEFHYNRQ</sequence>
<evidence type="ECO:0000256" key="1">
    <source>
        <dbReference type="ARBA" id="ARBA00001946"/>
    </source>
</evidence>
<dbReference type="InterPro" id="IPR036849">
    <property type="entry name" value="Enolase-like_C_sf"/>
</dbReference>
<dbReference type="EMBL" id="NHOA01000016">
    <property type="protein sequence ID" value="PHQ40175.1"/>
    <property type="molecule type" value="Genomic_DNA"/>
</dbReference>
<accession>A0A2G1WMK3</accession>
<reference evidence="6 7" key="1">
    <citation type="journal article" date="2014" name="Front. Microbiol.">
        <title>Population and genomic analysis of the genus Halorubrum.</title>
        <authorList>
            <person name="Fullmer M.S."/>
            <person name="Soucy S.M."/>
            <person name="Swithers K.S."/>
            <person name="Makkay A.M."/>
            <person name="Wheeler R."/>
            <person name="Ventosa A."/>
            <person name="Gogarten J.P."/>
            <person name="Papke R.T."/>
        </authorList>
    </citation>
    <scope>NUCLEOTIDE SEQUENCE [LARGE SCALE GENOMIC DNA]</scope>
    <source>
        <strain evidence="6 7">C49</strain>
    </source>
</reference>
<dbReference type="GO" id="GO:0016836">
    <property type="term" value="F:hydro-lyase activity"/>
    <property type="evidence" value="ECO:0007669"/>
    <property type="project" value="TreeGrafter"/>
</dbReference>
<dbReference type="AlphaFoldDB" id="A0A2G1WMK3"/>
<dbReference type="OrthoDB" id="42605at2157"/>
<dbReference type="Gene3D" id="3.20.20.120">
    <property type="entry name" value="Enolase-like C-terminal domain"/>
    <property type="match status" value="1"/>
</dbReference>
<dbReference type="Pfam" id="PF13378">
    <property type="entry name" value="MR_MLE_C"/>
    <property type="match status" value="1"/>
</dbReference>
<dbReference type="SUPFAM" id="SSF51604">
    <property type="entry name" value="Enolase C-terminal domain-like"/>
    <property type="match status" value="1"/>
</dbReference>
<dbReference type="SFLD" id="SFLDS00001">
    <property type="entry name" value="Enolase"/>
    <property type="match status" value="1"/>
</dbReference>
<evidence type="ECO:0000256" key="2">
    <source>
        <dbReference type="ARBA" id="ARBA00022723"/>
    </source>
</evidence>
<dbReference type="InterPro" id="IPR029017">
    <property type="entry name" value="Enolase-like_N"/>
</dbReference>